<evidence type="ECO:0000256" key="3">
    <source>
        <dbReference type="ARBA" id="ARBA00022833"/>
    </source>
</evidence>
<feature type="compositionally biased region" description="Acidic residues" evidence="6">
    <location>
        <begin position="373"/>
        <end position="400"/>
    </location>
</feature>
<dbReference type="InterPro" id="IPR017907">
    <property type="entry name" value="Znf_RING_CS"/>
</dbReference>
<dbReference type="Pfam" id="PF25600">
    <property type="entry name" value="TRIM_CC"/>
    <property type="match status" value="1"/>
</dbReference>
<dbReference type="PROSITE" id="PS50119">
    <property type="entry name" value="ZF_BBOX"/>
    <property type="match status" value="1"/>
</dbReference>
<dbReference type="Gene3D" id="4.10.830.40">
    <property type="match status" value="1"/>
</dbReference>
<dbReference type="PANTHER" id="PTHR25465">
    <property type="entry name" value="B-BOX DOMAIN CONTAINING"/>
    <property type="match status" value="1"/>
</dbReference>
<evidence type="ECO:0000256" key="6">
    <source>
        <dbReference type="SAM" id="MobiDB-lite"/>
    </source>
</evidence>
<dbReference type="SUPFAM" id="SSF57850">
    <property type="entry name" value="RING/U-box"/>
    <property type="match status" value="1"/>
</dbReference>
<dbReference type="SMART" id="SM00184">
    <property type="entry name" value="RING"/>
    <property type="match status" value="1"/>
</dbReference>
<gene>
    <name evidence="9" type="ORF">R3I93_013117</name>
</gene>
<dbReference type="PROSITE" id="PS00518">
    <property type="entry name" value="ZF_RING_1"/>
    <property type="match status" value="1"/>
</dbReference>
<proteinExistence type="predicted"/>
<dbReference type="SMART" id="SM00336">
    <property type="entry name" value="BBOX"/>
    <property type="match status" value="1"/>
</dbReference>
<evidence type="ECO:0000259" key="8">
    <source>
        <dbReference type="PROSITE" id="PS50119"/>
    </source>
</evidence>
<dbReference type="Pfam" id="PF15227">
    <property type="entry name" value="zf-C3HC4_4"/>
    <property type="match status" value="1"/>
</dbReference>
<dbReference type="Proteomes" id="UP001364617">
    <property type="component" value="Unassembled WGS sequence"/>
</dbReference>
<dbReference type="PANTHER" id="PTHR25465:SF75">
    <property type="entry name" value="E3 UBIQUITIN_ISG15 LIGASE TRIM25-RELATED"/>
    <property type="match status" value="1"/>
</dbReference>
<dbReference type="InterPro" id="IPR058030">
    <property type="entry name" value="TRIM8/14/16/25/29/45/65_CC"/>
</dbReference>
<accession>A0AAN9CW96</accession>
<evidence type="ECO:0000256" key="1">
    <source>
        <dbReference type="ARBA" id="ARBA00022723"/>
    </source>
</evidence>
<dbReference type="InterPro" id="IPR000315">
    <property type="entry name" value="Znf_B-box"/>
</dbReference>
<feature type="region of interest" description="Disordered" evidence="6">
    <location>
        <begin position="372"/>
        <end position="400"/>
    </location>
</feature>
<dbReference type="CDD" id="cd19769">
    <property type="entry name" value="Bbox2_TRIM16-like"/>
    <property type="match status" value="1"/>
</dbReference>
<keyword evidence="3" id="KW-0862">Zinc</keyword>
<organism evidence="9 10">
    <name type="scientific">Phoxinus phoxinus</name>
    <name type="common">Eurasian minnow</name>
    <dbReference type="NCBI Taxonomy" id="58324"/>
    <lineage>
        <taxon>Eukaryota</taxon>
        <taxon>Metazoa</taxon>
        <taxon>Chordata</taxon>
        <taxon>Craniata</taxon>
        <taxon>Vertebrata</taxon>
        <taxon>Euteleostomi</taxon>
        <taxon>Actinopterygii</taxon>
        <taxon>Neopterygii</taxon>
        <taxon>Teleostei</taxon>
        <taxon>Ostariophysi</taxon>
        <taxon>Cypriniformes</taxon>
        <taxon>Leuciscidae</taxon>
        <taxon>Phoxininae</taxon>
        <taxon>Phoxinus</taxon>
    </lineage>
</organism>
<evidence type="ECO:0000256" key="2">
    <source>
        <dbReference type="ARBA" id="ARBA00022771"/>
    </source>
</evidence>
<feature type="coiled-coil region" evidence="5">
    <location>
        <begin position="237"/>
        <end position="279"/>
    </location>
</feature>
<dbReference type="SUPFAM" id="SSF57845">
    <property type="entry name" value="B-box zinc-binding domain"/>
    <property type="match status" value="1"/>
</dbReference>
<feature type="domain" description="RING-type" evidence="7">
    <location>
        <begin position="14"/>
        <end position="57"/>
    </location>
</feature>
<reference evidence="9 10" key="1">
    <citation type="submission" date="2024-02" db="EMBL/GenBank/DDBJ databases">
        <title>Chromosome-level genome assembly of the Eurasian Minnow (Phoxinus phoxinus).</title>
        <authorList>
            <person name="Oriowo T.O."/>
            <person name="Martin S."/>
            <person name="Stange M."/>
            <person name="Chrysostomakis Y."/>
            <person name="Brown T."/>
            <person name="Winkler S."/>
            <person name="Kukowka S."/>
            <person name="Myers E.W."/>
            <person name="Bohne A."/>
        </authorList>
    </citation>
    <scope>NUCLEOTIDE SEQUENCE [LARGE SCALE GENOMIC DNA]</scope>
    <source>
        <strain evidence="9">ZFMK-TIS-60720</strain>
        <tissue evidence="9">Whole Organism</tissue>
    </source>
</reference>
<keyword evidence="5" id="KW-0175">Coiled coil</keyword>
<dbReference type="GO" id="GO:0008270">
    <property type="term" value="F:zinc ion binding"/>
    <property type="evidence" value="ECO:0007669"/>
    <property type="project" value="UniProtKB-KW"/>
</dbReference>
<keyword evidence="2 4" id="KW-0863">Zinc-finger</keyword>
<dbReference type="InterPro" id="IPR001841">
    <property type="entry name" value="Znf_RING"/>
</dbReference>
<keyword evidence="1" id="KW-0479">Metal-binding</keyword>
<evidence type="ECO:0000256" key="5">
    <source>
        <dbReference type="SAM" id="Coils"/>
    </source>
</evidence>
<dbReference type="EMBL" id="JAYKXH010000013">
    <property type="protein sequence ID" value="KAK7149004.1"/>
    <property type="molecule type" value="Genomic_DNA"/>
</dbReference>
<name>A0AAN9CW96_9TELE</name>
<protein>
    <submittedName>
        <fullName evidence="9">Uncharacterized protein</fullName>
    </submittedName>
</protein>
<dbReference type="PROSITE" id="PS50089">
    <property type="entry name" value="ZF_RING_2"/>
    <property type="match status" value="1"/>
</dbReference>
<dbReference type="InterPro" id="IPR051051">
    <property type="entry name" value="E3_ubiq-ligase_TRIM/RNF"/>
</dbReference>
<evidence type="ECO:0000256" key="4">
    <source>
        <dbReference type="PROSITE-ProRule" id="PRU00024"/>
    </source>
</evidence>
<evidence type="ECO:0000313" key="10">
    <source>
        <dbReference type="Proteomes" id="UP001364617"/>
    </source>
</evidence>
<feature type="domain" description="B box-type" evidence="8">
    <location>
        <begin position="139"/>
        <end position="179"/>
    </location>
</feature>
<evidence type="ECO:0000313" key="9">
    <source>
        <dbReference type="EMBL" id="KAK7149004.1"/>
    </source>
</evidence>
<dbReference type="Gene3D" id="3.30.160.60">
    <property type="entry name" value="Classic Zinc Finger"/>
    <property type="match status" value="1"/>
</dbReference>
<comment type="caution">
    <text evidence="9">The sequence shown here is derived from an EMBL/GenBank/DDBJ whole genome shotgun (WGS) entry which is preliminary data.</text>
</comment>
<dbReference type="InterPro" id="IPR013083">
    <property type="entry name" value="Znf_RING/FYVE/PHD"/>
</dbReference>
<sequence>MAESLFDTENNLSCPICLDLLKNPVTTSCGHSFCMGCIKRCWDQEIHRGVYSCPTCRTTFKKRPALSKNTVLADILEGMKLEDPAGPGDVTCDVCKGRKVKAIQSCLVCMASYCQTHVRPHYESKAFKKHKLVKASPNLQHQICPQHHKALDIYCYNDRKCICVVCMGNQHSGHKTVSAAAKMAKKQEKLKKKRRAFIQETNGIDKEICQSAKYLDFHKCSAREAVKHSDKIFTKIIRSIQNTQAEVRKKIRAQENKEVRDAENHIQMLEQEIRKRQKETSKLKPLLHTEDHVYFFQNYASCSTFNQRKASPRKINDIVTFGKVDKSVSRLKKQLDELCEEHMGRLSKTVADVQIFRNRFQSNQVCHLLLGEMDSDEEAESESESESEWESESESESYFE</sequence>
<dbReference type="AlphaFoldDB" id="A0AAN9CW96"/>
<dbReference type="Gene3D" id="3.30.40.10">
    <property type="entry name" value="Zinc/RING finger domain, C3HC4 (zinc finger)"/>
    <property type="match status" value="1"/>
</dbReference>
<keyword evidence="10" id="KW-1185">Reference proteome</keyword>
<evidence type="ECO:0000259" key="7">
    <source>
        <dbReference type="PROSITE" id="PS50089"/>
    </source>
</evidence>
<dbReference type="Pfam" id="PF00643">
    <property type="entry name" value="zf-B_box"/>
    <property type="match status" value="1"/>
</dbReference>